<dbReference type="NCBIfam" id="NF003670">
    <property type="entry name" value="PRK05293.1"/>
    <property type="match status" value="1"/>
</dbReference>
<dbReference type="CDD" id="cd04651">
    <property type="entry name" value="LbH_G1P_AT_C"/>
    <property type="match status" value="1"/>
</dbReference>
<dbReference type="InterPro" id="IPR023049">
    <property type="entry name" value="GlgC_bac"/>
</dbReference>
<dbReference type="HOGENOM" id="CLU_029499_14_0_9"/>
<evidence type="ECO:0000256" key="6">
    <source>
        <dbReference type="ARBA" id="ARBA00022840"/>
    </source>
</evidence>
<dbReference type="RefSeq" id="WP_012635637.1">
    <property type="nucleotide sequence ID" value="NC_011899.1"/>
</dbReference>
<dbReference type="NCBIfam" id="TIGR02091">
    <property type="entry name" value="glgC"/>
    <property type="match status" value="1"/>
</dbReference>
<evidence type="ECO:0000256" key="8">
    <source>
        <dbReference type="ARBA" id="ARBA00023277"/>
    </source>
</evidence>
<feature type="binding site" evidence="9">
    <location>
        <begin position="181"/>
        <end position="182"/>
    </location>
    <ligand>
        <name>alpha-D-glucose 1-phosphate</name>
        <dbReference type="ChEBI" id="CHEBI:58601"/>
    </ligand>
</feature>
<keyword evidence="5 9" id="KW-0547">Nucleotide-binding</keyword>
<keyword evidence="6 9" id="KW-0067">ATP-binding</keyword>
<evidence type="ECO:0000256" key="2">
    <source>
        <dbReference type="ARBA" id="ARBA00022600"/>
    </source>
</evidence>
<dbReference type="InterPro" id="IPR005836">
    <property type="entry name" value="ADP_Glu_pyroP_CS"/>
</dbReference>
<comment type="pathway">
    <text evidence="9">Glycan biosynthesis; glycogen biosynthesis.</text>
</comment>
<dbReference type="CDD" id="cd02508">
    <property type="entry name" value="ADP_Glucose_PP"/>
    <property type="match status" value="1"/>
</dbReference>
<dbReference type="InterPro" id="IPR005835">
    <property type="entry name" value="NTP_transferase_dom"/>
</dbReference>
<organism evidence="12 13">
    <name type="scientific">Halothermothrix orenii (strain H 168 / OCM 544 / DSM 9562)</name>
    <dbReference type="NCBI Taxonomy" id="373903"/>
    <lineage>
        <taxon>Bacteria</taxon>
        <taxon>Bacillati</taxon>
        <taxon>Bacillota</taxon>
        <taxon>Clostridia</taxon>
        <taxon>Halanaerobiales</taxon>
        <taxon>Halothermotrichaceae</taxon>
        <taxon>Halothermothrix</taxon>
    </lineage>
</organism>
<comment type="subunit">
    <text evidence="9">Homotetramer.</text>
</comment>
<dbReference type="Gene3D" id="3.90.550.10">
    <property type="entry name" value="Spore Coat Polysaccharide Biosynthesis Protein SpsA, Chain A"/>
    <property type="match status" value="1"/>
</dbReference>
<dbReference type="InterPro" id="IPR056818">
    <property type="entry name" value="GlmU/GlgC-like_hexapep"/>
</dbReference>
<proteinExistence type="inferred from homology"/>
<feature type="binding site" evidence="9">
    <location>
        <position position="192"/>
    </location>
    <ligand>
        <name>alpha-D-glucose 1-phosphate</name>
        <dbReference type="ChEBI" id="CHEBI:58601"/>
    </ligand>
</feature>
<feature type="domain" description="Nucleotidyl transferase" evidence="10">
    <location>
        <begin position="9"/>
        <end position="258"/>
    </location>
</feature>
<dbReference type="GO" id="GO:0005524">
    <property type="term" value="F:ATP binding"/>
    <property type="evidence" value="ECO:0007669"/>
    <property type="project" value="UniProtKB-KW"/>
</dbReference>
<reference evidence="12 13" key="1">
    <citation type="journal article" date="2009" name="PLoS ONE">
        <title>Genome analysis of the anaerobic thermohalophilic bacterium Halothermothrix orenii.</title>
        <authorList>
            <person name="Mavromatis K."/>
            <person name="Ivanova N."/>
            <person name="Anderson I."/>
            <person name="Lykidis A."/>
            <person name="Hooper S.D."/>
            <person name="Sun H."/>
            <person name="Kunin V."/>
            <person name="Lapidus A."/>
            <person name="Hugenholtz P."/>
            <person name="Patel B."/>
            <person name="Kyrpides N.C."/>
        </authorList>
    </citation>
    <scope>NUCLEOTIDE SEQUENCE [LARGE SCALE GENOMIC DNA]</scope>
    <source>
        <strain evidence="13">H 168 / OCM 544 / DSM 9562</strain>
    </source>
</reference>
<dbReference type="InterPro" id="IPR029044">
    <property type="entry name" value="Nucleotide-diphossugar_trans"/>
</dbReference>
<dbReference type="InterPro" id="IPR011831">
    <property type="entry name" value="ADP-Glc_PPase"/>
</dbReference>
<accession>B8CVY0</accession>
<keyword evidence="2 9" id="KW-0321">Glycogen metabolism</keyword>
<dbReference type="eggNOG" id="COG0448">
    <property type="taxonomic scope" value="Bacteria"/>
</dbReference>
<dbReference type="OrthoDB" id="9801810at2"/>
<evidence type="ECO:0000256" key="9">
    <source>
        <dbReference type="HAMAP-Rule" id="MF_00624"/>
    </source>
</evidence>
<dbReference type="PANTHER" id="PTHR43523">
    <property type="entry name" value="GLUCOSE-1-PHOSPHATE ADENYLYLTRANSFERASE-RELATED"/>
    <property type="match status" value="1"/>
</dbReference>
<evidence type="ECO:0000256" key="3">
    <source>
        <dbReference type="ARBA" id="ARBA00022679"/>
    </source>
</evidence>
<evidence type="ECO:0000256" key="5">
    <source>
        <dbReference type="ARBA" id="ARBA00022741"/>
    </source>
</evidence>
<evidence type="ECO:0000313" key="12">
    <source>
        <dbReference type="EMBL" id="ACL69449.1"/>
    </source>
</evidence>
<evidence type="ECO:0000256" key="7">
    <source>
        <dbReference type="ARBA" id="ARBA00023056"/>
    </source>
</evidence>
<feature type="site" description="Could play a key role in the communication between the regulatory and the substrate sites" evidence="9">
    <location>
        <position position="100"/>
    </location>
</feature>
<dbReference type="AlphaFoldDB" id="B8CVY0"/>
<evidence type="ECO:0000256" key="4">
    <source>
        <dbReference type="ARBA" id="ARBA00022695"/>
    </source>
</evidence>
<feature type="domain" description="Glucose-1-phosphate adenylyltransferase/Bifunctional protein GlmU-like C-terminal hexapeptide" evidence="11">
    <location>
        <begin position="286"/>
        <end position="364"/>
    </location>
</feature>
<evidence type="ECO:0000259" key="10">
    <source>
        <dbReference type="Pfam" id="PF00483"/>
    </source>
</evidence>
<keyword evidence="7 9" id="KW-0320">Glycogen biosynthesis</keyword>
<dbReference type="UniPathway" id="UPA00164"/>
<keyword evidence="13" id="KW-1185">Reference proteome</keyword>
<dbReference type="SUPFAM" id="SSF53448">
    <property type="entry name" value="Nucleotide-diphospho-sugar transferases"/>
    <property type="match status" value="1"/>
</dbReference>
<feature type="binding site" evidence="9">
    <location>
        <position position="101"/>
    </location>
    <ligand>
        <name>alpha-D-glucose 1-phosphate</name>
        <dbReference type="ChEBI" id="CHEBI:58601"/>
    </ligand>
</feature>
<feature type="binding site" evidence="9">
    <location>
        <position position="166"/>
    </location>
    <ligand>
        <name>alpha-D-glucose 1-phosphate</name>
        <dbReference type="ChEBI" id="CHEBI:58601"/>
    </ligand>
</feature>
<dbReference type="InterPro" id="IPR011004">
    <property type="entry name" value="Trimer_LpxA-like_sf"/>
</dbReference>
<dbReference type="Pfam" id="PF00483">
    <property type="entry name" value="NTP_transferase"/>
    <property type="match status" value="1"/>
</dbReference>
<dbReference type="Gene3D" id="2.160.10.10">
    <property type="entry name" value="Hexapeptide repeat proteins"/>
    <property type="match status" value="1"/>
</dbReference>
<dbReference type="PROSITE" id="PS00808">
    <property type="entry name" value="ADP_GLC_PYROPHOSPH_1"/>
    <property type="match status" value="1"/>
</dbReference>
<evidence type="ECO:0000256" key="1">
    <source>
        <dbReference type="ARBA" id="ARBA00010443"/>
    </source>
</evidence>
<dbReference type="EC" id="2.7.7.27" evidence="9"/>
<dbReference type="EMBL" id="CP001098">
    <property type="protein sequence ID" value="ACL69449.1"/>
    <property type="molecule type" value="Genomic_DNA"/>
</dbReference>
<keyword evidence="4 9" id="KW-0548">Nucleotidyltransferase</keyword>
<name>B8CVY0_HALOH</name>
<dbReference type="GO" id="GO:0005978">
    <property type="term" value="P:glycogen biosynthetic process"/>
    <property type="evidence" value="ECO:0007669"/>
    <property type="project" value="UniProtKB-UniRule"/>
</dbReference>
<protein>
    <recommendedName>
        <fullName evidence="9">Glucose-1-phosphate adenylyltransferase</fullName>
        <ecNumber evidence="9">2.7.7.27</ecNumber>
    </recommendedName>
    <alternativeName>
        <fullName evidence="9">ADP-glucose pyrophosphorylase</fullName>
        <shortName evidence="9">ADPGlc PPase</shortName>
    </alternativeName>
    <alternativeName>
        <fullName evidence="9">ADP-glucose synthase</fullName>
    </alternativeName>
</protein>
<dbReference type="Pfam" id="PF24894">
    <property type="entry name" value="Hexapep_GlmU"/>
    <property type="match status" value="1"/>
</dbReference>
<dbReference type="KEGG" id="hor:Hore_06920"/>
<keyword evidence="3 9" id="KW-0808">Transferase</keyword>
<keyword evidence="8 9" id="KW-0119">Carbohydrate metabolism</keyword>
<dbReference type="SUPFAM" id="SSF51161">
    <property type="entry name" value="Trimeric LpxA-like enzymes"/>
    <property type="match status" value="1"/>
</dbReference>
<dbReference type="GO" id="GO:0008878">
    <property type="term" value="F:glucose-1-phosphate adenylyltransferase activity"/>
    <property type="evidence" value="ECO:0007669"/>
    <property type="project" value="UniProtKB-UniRule"/>
</dbReference>
<feature type="site" description="Could play a key role in the communication between the regulatory and the substrate sites" evidence="9">
    <location>
        <position position="61"/>
    </location>
</feature>
<dbReference type="STRING" id="373903.Hore_06920"/>
<dbReference type="Proteomes" id="UP000000719">
    <property type="component" value="Chromosome"/>
</dbReference>
<gene>
    <name evidence="9" type="primary">glgC</name>
    <name evidence="12" type="ordered locus">Hore_06920</name>
</gene>
<dbReference type="HAMAP" id="MF_00624">
    <property type="entry name" value="GlgC"/>
    <property type="match status" value="1"/>
</dbReference>
<comment type="function">
    <text evidence="9">Involved in the biosynthesis of ADP-glucose, a building block required for the elongation reactions to produce glycogen. Catalyzes the reaction between ATP and alpha-D-glucose 1-phosphate (G1P) to produce pyrophosphate and ADP-Glc.</text>
</comment>
<evidence type="ECO:0000313" key="13">
    <source>
        <dbReference type="Proteomes" id="UP000000719"/>
    </source>
</evidence>
<sequence>MSTKKEIIAMLLAGGQGTRLGVLTKNLAKPAVPFGGEYRIIDFPLSNCANSGIDTVGVLTQYKPLVLNSYIGIGSSWDLDRKSGGVTVLPPFVRENGGEWYKGTANAIYQNTEFIELYDPDYLLVLSGDHIYKMDYSLLLDYHKEKNADATISVIEVPWKETSRFGIMVTDDNKKIIEFQEKPEEAKSNLASMGIYIFNWNMLKEYLDNSQESIDFGKHIIPRMLNDNRNLFAYHYKSYWKDVGTINSYWEAHMDLLKDPSRLNLYDKFWPIYSVNPNKPPMYIGKNGLIKRSLINKGSEVFGRVEESVVFFDVFIGNKARIKESVIMPRVKIGKNTIIEKTIICGDVTIGKNCRIGVDLGGNQKSGVTVIGEFSNIPDNTIIKKGEVIE</sequence>
<comment type="catalytic activity">
    <reaction evidence="9">
        <text>alpha-D-glucose 1-phosphate + ATP + H(+) = ADP-alpha-D-glucose + diphosphate</text>
        <dbReference type="Rhea" id="RHEA:12120"/>
        <dbReference type="ChEBI" id="CHEBI:15378"/>
        <dbReference type="ChEBI" id="CHEBI:30616"/>
        <dbReference type="ChEBI" id="CHEBI:33019"/>
        <dbReference type="ChEBI" id="CHEBI:57498"/>
        <dbReference type="ChEBI" id="CHEBI:58601"/>
        <dbReference type="EC" id="2.7.7.27"/>
    </reaction>
</comment>
<comment type="similarity">
    <text evidence="1 9">Belongs to the bacterial/plant glucose-1-phosphate adenylyltransferase family.</text>
</comment>
<dbReference type="PANTHER" id="PTHR43523:SF2">
    <property type="entry name" value="GLUCOSE-1-PHOSPHATE ADENYLYLTRANSFERASE"/>
    <property type="match status" value="1"/>
</dbReference>
<dbReference type="PROSITE" id="PS00809">
    <property type="entry name" value="ADP_GLC_PYROPHOSPH_2"/>
    <property type="match status" value="1"/>
</dbReference>
<dbReference type="PROSITE" id="PS00810">
    <property type="entry name" value="ADP_GLC_PYROPHOSPH_3"/>
    <property type="match status" value="1"/>
</dbReference>
<evidence type="ECO:0000259" key="11">
    <source>
        <dbReference type="Pfam" id="PF24894"/>
    </source>
</evidence>